<protein>
    <submittedName>
        <fullName evidence="1">Uncharacterized protein</fullName>
    </submittedName>
</protein>
<accession>A0AAV4BFM2</accession>
<dbReference type="EMBL" id="BLXT01004836">
    <property type="protein sequence ID" value="GFO17611.1"/>
    <property type="molecule type" value="Genomic_DNA"/>
</dbReference>
<keyword evidence="2" id="KW-1185">Reference proteome</keyword>
<dbReference type="AlphaFoldDB" id="A0AAV4BFM2"/>
<name>A0AAV4BFM2_9GAST</name>
<reference evidence="1 2" key="1">
    <citation type="journal article" date="2021" name="Elife">
        <title>Chloroplast acquisition without the gene transfer in kleptoplastic sea slugs, Plakobranchus ocellatus.</title>
        <authorList>
            <person name="Maeda T."/>
            <person name="Takahashi S."/>
            <person name="Yoshida T."/>
            <person name="Shimamura S."/>
            <person name="Takaki Y."/>
            <person name="Nagai Y."/>
            <person name="Toyoda A."/>
            <person name="Suzuki Y."/>
            <person name="Arimoto A."/>
            <person name="Ishii H."/>
            <person name="Satoh N."/>
            <person name="Nishiyama T."/>
            <person name="Hasebe M."/>
            <person name="Maruyama T."/>
            <person name="Minagawa J."/>
            <person name="Obokata J."/>
            <person name="Shigenobu S."/>
        </authorList>
    </citation>
    <scope>NUCLEOTIDE SEQUENCE [LARGE SCALE GENOMIC DNA]</scope>
</reference>
<organism evidence="1 2">
    <name type="scientific">Plakobranchus ocellatus</name>
    <dbReference type="NCBI Taxonomy" id="259542"/>
    <lineage>
        <taxon>Eukaryota</taxon>
        <taxon>Metazoa</taxon>
        <taxon>Spiralia</taxon>
        <taxon>Lophotrochozoa</taxon>
        <taxon>Mollusca</taxon>
        <taxon>Gastropoda</taxon>
        <taxon>Heterobranchia</taxon>
        <taxon>Euthyneura</taxon>
        <taxon>Panpulmonata</taxon>
        <taxon>Sacoglossa</taxon>
        <taxon>Placobranchoidea</taxon>
        <taxon>Plakobranchidae</taxon>
        <taxon>Plakobranchus</taxon>
    </lineage>
</organism>
<dbReference type="Proteomes" id="UP000735302">
    <property type="component" value="Unassembled WGS sequence"/>
</dbReference>
<gene>
    <name evidence="1" type="ORF">PoB_004411600</name>
</gene>
<sequence length="92" mass="10632">MFRTAEPYLDLHTNHSVKIVLTMLVEGARICETKRRPTLEAAVHVSSNTCLETLWFLWLREHTKSASTFILSKRRSYPLCFTDWSYVSPSVG</sequence>
<comment type="caution">
    <text evidence="1">The sequence shown here is derived from an EMBL/GenBank/DDBJ whole genome shotgun (WGS) entry which is preliminary data.</text>
</comment>
<evidence type="ECO:0000313" key="1">
    <source>
        <dbReference type="EMBL" id="GFO17611.1"/>
    </source>
</evidence>
<evidence type="ECO:0000313" key="2">
    <source>
        <dbReference type="Proteomes" id="UP000735302"/>
    </source>
</evidence>
<proteinExistence type="predicted"/>